<dbReference type="InterPro" id="IPR045340">
    <property type="entry name" value="DUF6533"/>
</dbReference>
<feature type="domain" description="DUF6533" evidence="1">
    <location>
        <begin position="22"/>
        <end position="65"/>
    </location>
</feature>
<name>A0ABQ8QAR3_9AGAR</name>
<dbReference type="Pfam" id="PF20151">
    <property type="entry name" value="DUF6533"/>
    <property type="match status" value="1"/>
</dbReference>
<organism evidence="2 3">
    <name type="scientific">Lentinula boryana</name>
    <dbReference type="NCBI Taxonomy" id="40481"/>
    <lineage>
        <taxon>Eukaryota</taxon>
        <taxon>Fungi</taxon>
        <taxon>Dikarya</taxon>
        <taxon>Basidiomycota</taxon>
        <taxon>Agaricomycotina</taxon>
        <taxon>Agaricomycetes</taxon>
        <taxon>Agaricomycetidae</taxon>
        <taxon>Agaricales</taxon>
        <taxon>Marasmiineae</taxon>
        <taxon>Omphalotaceae</taxon>
        <taxon>Lentinula</taxon>
    </lineage>
</organism>
<accession>A0ABQ8QAR3</accession>
<reference evidence="2" key="1">
    <citation type="submission" date="2022-08" db="EMBL/GenBank/DDBJ databases">
        <authorList>
            <consortium name="DOE Joint Genome Institute"/>
            <person name="Min B."/>
            <person name="Riley R."/>
            <person name="Sierra-Patev S."/>
            <person name="Naranjo-Ortiz M."/>
            <person name="Looney B."/>
            <person name="Konkel Z."/>
            <person name="Slot J.C."/>
            <person name="Sakamoto Y."/>
            <person name="Steenwyk J.L."/>
            <person name="Rokas A."/>
            <person name="Carro J."/>
            <person name="Camarero S."/>
            <person name="Ferreira P."/>
            <person name="Molpeceres G."/>
            <person name="Ruiz-Duenas F.J."/>
            <person name="Serrano A."/>
            <person name="Henrissat B."/>
            <person name="Drula E."/>
            <person name="Hughes K.W."/>
            <person name="Mata J.L."/>
            <person name="Ishikawa N.K."/>
            <person name="Vargas-Isla R."/>
            <person name="Ushijima S."/>
            <person name="Smith C.A."/>
            <person name="Ahrendt S."/>
            <person name="Andreopoulos W."/>
            <person name="He G."/>
            <person name="Labutti K."/>
            <person name="Lipzen A."/>
            <person name="Ng V."/>
            <person name="Sandor L."/>
            <person name="Barry K."/>
            <person name="Martinez A.T."/>
            <person name="Xiao Y."/>
            <person name="Gibbons J.G."/>
            <person name="Terashima K."/>
            <person name="Hibbett D.S."/>
            <person name="Grigoriev I.V."/>
        </authorList>
    </citation>
    <scope>NUCLEOTIDE SEQUENCE</scope>
    <source>
        <strain evidence="2">TFB10827</strain>
    </source>
</reference>
<dbReference type="Proteomes" id="UP001163828">
    <property type="component" value="Unassembled WGS sequence"/>
</dbReference>
<evidence type="ECO:0000313" key="2">
    <source>
        <dbReference type="EMBL" id="KAJ3995595.1"/>
    </source>
</evidence>
<protein>
    <recommendedName>
        <fullName evidence="1">DUF6533 domain-containing protein</fullName>
    </recommendedName>
</protein>
<evidence type="ECO:0000313" key="3">
    <source>
        <dbReference type="Proteomes" id="UP001163828"/>
    </source>
</evidence>
<keyword evidence="3" id="KW-1185">Reference proteome</keyword>
<gene>
    <name evidence="2" type="ORF">F5050DRAFT_273686</name>
</gene>
<evidence type="ECO:0000259" key="1">
    <source>
        <dbReference type="Pfam" id="PF20151"/>
    </source>
</evidence>
<dbReference type="EMBL" id="MU790647">
    <property type="protein sequence ID" value="KAJ3995595.1"/>
    <property type="molecule type" value="Genomic_DNA"/>
</dbReference>
<proteinExistence type="predicted"/>
<comment type="caution">
    <text evidence="2">The sequence shown here is derived from an EMBL/GenBank/DDBJ whole genome shotgun (WGS) entry which is preliminary data.</text>
</comment>
<sequence length="100" mass="11421">MSALSKEALIASLEGSEIAKTVNIAASALAVYEWMITLDQEIEYFWTGRWSLERILFFCNRYISPFLVMFGLIEFVIPNPSDELYVNECLHPLSTCPNHT</sequence>